<dbReference type="KEGG" id="hdi:HDIA_2965"/>
<dbReference type="EMBL" id="LT960614">
    <property type="protein sequence ID" value="SON56506.1"/>
    <property type="molecule type" value="Genomic_DNA"/>
</dbReference>
<organism evidence="1 2">
    <name type="scientific">Hartmannibacter diazotrophicus</name>
    <dbReference type="NCBI Taxonomy" id="1482074"/>
    <lineage>
        <taxon>Bacteria</taxon>
        <taxon>Pseudomonadati</taxon>
        <taxon>Pseudomonadota</taxon>
        <taxon>Alphaproteobacteria</taxon>
        <taxon>Hyphomicrobiales</taxon>
        <taxon>Pleomorphomonadaceae</taxon>
        <taxon>Hartmannibacter</taxon>
    </lineage>
</organism>
<dbReference type="AlphaFoldDB" id="A0A2C9D8A7"/>
<evidence type="ECO:0000313" key="2">
    <source>
        <dbReference type="Proteomes" id="UP000223606"/>
    </source>
</evidence>
<dbReference type="InterPro" id="IPR011197">
    <property type="entry name" value="UCP012318"/>
</dbReference>
<proteinExistence type="predicted"/>
<keyword evidence="2" id="KW-1185">Reference proteome</keyword>
<gene>
    <name evidence="1" type="ORF">HDIA_2965</name>
</gene>
<dbReference type="CDD" id="cd00657">
    <property type="entry name" value="Ferritin_like"/>
    <property type="match status" value="1"/>
</dbReference>
<evidence type="ECO:0000313" key="1">
    <source>
        <dbReference type="EMBL" id="SON56506.1"/>
    </source>
</evidence>
<dbReference type="PIRSF" id="PIRSF012318">
    <property type="entry name" value="UCP012318"/>
    <property type="match status" value="1"/>
</dbReference>
<dbReference type="Pfam" id="PF04305">
    <property type="entry name" value="DUF455"/>
    <property type="match status" value="1"/>
</dbReference>
<dbReference type="InterPro" id="IPR009078">
    <property type="entry name" value="Ferritin-like_SF"/>
</dbReference>
<name>A0A2C9D8A7_9HYPH</name>
<dbReference type="RefSeq" id="WP_173796242.1">
    <property type="nucleotide sequence ID" value="NZ_LT960614.1"/>
</dbReference>
<accession>A0A2C9D8A7</accession>
<evidence type="ECO:0008006" key="3">
    <source>
        <dbReference type="Google" id="ProtNLM"/>
    </source>
</evidence>
<dbReference type="SUPFAM" id="SSF47240">
    <property type="entry name" value="Ferritin-like"/>
    <property type="match status" value="1"/>
</dbReference>
<protein>
    <recommendedName>
        <fullName evidence="3">Rhamnosyltransferase</fullName>
    </recommendedName>
</protein>
<dbReference type="Proteomes" id="UP000223606">
    <property type="component" value="Chromosome 1"/>
</dbReference>
<sequence>MERDSLRERARSIVATADLQAKVDLAYQTARDWFQRRLDRGTGLTGPALSERPGRPARPLLLAPRDMPRRSSVGLSGRIALLHSLTHIELNAVDLTWDLVARFVDQQVPRSFFDDWVQVGLEEAKHFSMLDTRLKELGAAYGDLPAHDGLWQAAESTGHDLKARLAVIPLVLEARGLDVTPAMAEKIRSGGDEASAAILDIIYRDEKRHVAFGAKWFRFLCDRERVAPEPAFHDLVRRNFRGALKPPFNDRARSEAGLTPGFYKPLARIIG</sequence>
<dbReference type="PANTHER" id="PTHR42782">
    <property type="entry name" value="SI:CH73-314G15.3"/>
    <property type="match status" value="1"/>
</dbReference>
<dbReference type="PANTHER" id="PTHR42782:SF4">
    <property type="entry name" value="DUF455 DOMAIN-CONTAINING PROTEIN"/>
    <property type="match status" value="1"/>
</dbReference>
<dbReference type="InterPro" id="IPR007402">
    <property type="entry name" value="DUF455"/>
</dbReference>
<reference evidence="2" key="1">
    <citation type="submission" date="2017-09" db="EMBL/GenBank/DDBJ databases">
        <title>Genome sequence of Nannocystis excedens DSM 71.</title>
        <authorList>
            <person name="Blom J."/>
        </authorList>
    </citation>
    <scope>NUCLEOTIDE SEQUENCE [LARGE SCALE GENOMIC DNA]</scope>
    <source>
        <strain evidence="2">type strain: E19</strain>
    </source>
</reference>